<evidence type="ECO:0000256" key="1">
    <source>
        <dbReference type="SAM" id="Coils"/>
    </source>
</evidence>
<sequence length="67" mass="8034">MERLKSLESTVDALIEQCRRLDEDNQQLRMKEKSWSEERARLIKNNELARSRVESMITRLRDLSQEA</sequence>
<gene>
    <name evidence="2" type="ORF">MNKW57_21540</name>
</gene>
<organism evidence="2 3">
    <name type="scientific">Biformimicrobium ophioploci</name>
    <dbReference type="NCBI Taxonomy" id="3036711"/>
    <lineage>
        <taxon>Bacteria</taxon>
        <taxon>Pseudomonadati</taxon>
        <taxon>Pseudomonadota</taxon>
        <taxon>Gammaproteobacteria</taxon>
        <taxon>Cellvibrionales</taxon>
        <taxon>Microbulbiferaceae</taxon>
        <taxon>Biformimicrobium</taxon>
    </lineage>
</organism>
<dbReference type="Proteomes" id="UP001224392">
    <property type="component" value="Unassembled WGS sequence"/>
</dbReference>
<dbReference type="NCBIfam" id="TIGR02449">
    <property type="entry name" value="TIGR02449 family protein"/>
    <property type="match status" value="1"/>
</dbReference>
<evidence type="ECO:0000313" key="3">
    <source>
        <dbReference type="Proteomes" id="UP001224392"/>
    </source>
</evidence>
<dbReference type="InterPro" id="IPR012662">
    <property type="entry name" value="CHP02449"/>
</dbReference>
<keyword evidence="1" id="KW-0175">Coiled coil</keyword>
<evidence type="ECO:0000313" key="2">
    <source>
        <dbReference type="EMBL" id="GMG87833.1"/>
    </source>
</evidence>
<dbReference type="RefSeq" id="WP_285764450.1">
    <property type="nucleotide sequence ID" value="NZ_BSYJ01000004.1"/>
</dbReference>
<feature type="coiled-coil region" evidence="1">
    <location>
        <begin position="4"/>
        <end position="66"/>
    </location>
</feature>
<comment type="caution">
    <text evidence="2">The sequence shown here is derived from an EMBL/GenBank/DDBJ whole genome shotgun (WGS) entry which is preliminary data.</text>
</comment>
<proteinExistence type="predicted"/>
<protein>
    <submittedName>
        <fullName evidence="2">TIGR02449 family protein</fullName>
    </submittedName>
</protein>
<name>A0ABQ6M0I7_9GAMM</name>
<accession>A0ABQ6M0I7</accession>
<dbReference type="EMBL" id="BSYJ01000004">
    <property type="protein sequence ID" value="GMG87833.1"/>
    <property type="molecule type" value="Genomic_DNA"/>
</dbReference>
<reference evidence="2 3" key="1">
    <citation type="submission" date="2023-04" db="EMBL/GenBank/DDBJ databases">
        <title>Marinobulbifer ophiurae gen. nov., sp. Nov., isolate from tissue of brittle star Ophioplocus japonicus.</title>
        <authorList>
            <person name="Kawano K."/>
            <person name="Sawayama S."/>
            <person name="Nakagawa S."/>
        </authorList>
    </citation>
    <scope>NUCLEOTIDE SEQUENCE [LARGE SCALE GENOMIC DNA]</scope>
    <source>
        <strain evidence="2 3">NKW57</strain>
    </source>
</reference>
<keyword evidence="3" id="KW-1185">Reference proteome</keyword>